<feature type="transmembrane region" description="Helical" evidence="1">
    <location>
        <begin position="61"/>
        <end position="85"/>
    </location>
</feature>
<keyword evidence="1" id="KW-0472">Membrane</keyword>
<dbReference type="Gene3D" id="1.20.144.10">
    <property type="entry name" value="Phosphatidic acid phosphatase type 2/haloperoxidase"/>
    <property type="match status" value="1"/>
</dbReference>
<keyword evidence="1" id="KW-1133">Transmembrane helix</keyword>
<dbReference type="SMART" id="SM00014">
    <property type="entry name" value="acidPPc"/>
    <property type="match status" value="1"/>
</dbReference>
<gene>
    <name evidence="3" type="ORF">MGMO_85c00260</name>
</gene>
<feature type="transmembrane region" description="Helical" evidence="1">
    <location>
        <begin position="201"/>
        <end position="219"/>
    </location>
</feature>
<dbReference type="STRING" id="1116472.MGMO_85c00260"/>
<proteinExistence type="predicted"/>
<dbReference type="EMBL" id="AYLO01000082">
    <property type="protein sequence ID" value="ESS71901.1"/>
    <property type="molecule type" value="Genomic_DNA"/>
</dbReference>
<dbReference type="InterPro" id="IPR036938">
    <property type="entry name" value="PAP2/HPO_sf"/>
</dbReference>
<feature type="transmembrane region" description="Helical" evidence="1">
    <location>
        <begin position="148"/>
        <end position="167"/>
    </location>
</feature>
<feature type="domain" description="Phosphatidic acid phosphatase type 2/haloperoxidase" evidence="2">
    <location>
        <begin position="96"/>
        <end position="216"/>
    </location>
</feature>
<comment type="caution">
    <text evidence="3">The sequence shown here is derived from an EMBL/GenBank/DDBJ whole genome shotgun (WGS) entry which is preliminary data.</text>
</comment>
<organism evidence="3 4">
    <name type="scientific">Methyloglobulus morosus KoM1</name>
    <dbReference type="NCBI Taxonomy" id="1116472"/>
    <lineage>
        <taxon>Bacteria</taxon>
        <taxon>Pseudomonadati</taxon>
        <taxon>Pseudomonadota</taxon>
        <taxon>Gammaproteobacteria</taxon>
        <taxon>Methylococcales</taxon>
        <taxon>Methylococcaceae</taxon>
        <taxon>Methyloglobulus</taxon>
    </lineage>
</organism>
<evidence type="ECO:0000256" key="1">
    <source>
        <dbReference type="SAM" id="Phobius"/>
    </source>
</evidence>
<evidence type="ECO:0000259" key="2">
    <source>
        <dbReference type="SMART" id="SM00014"/>
    </source>
</evidence>
<dbReference type="AlphaFoldDB" id="V5DX50"/>
<sequence length="237" mass="27599">MIFAKLGRRWNELLILLLLICVTTPVFWLSDLDQRVAELFYRPSNGANVWPLQHGWLWDNLFRYATVFTVTIAMGALLAAVSGYVFPKLMPLQRPSIYIVLVIALGPGLVINLVFKDHWARPRPLHTSEFGGQYTYVPPLKIGNTPDKSFPCGHCSVGFMFFMLYFLSRKRKAFYFTLTILFAMVMALTRMMAGGHFLSDILWSGYLVFFVAWLVYYGWYEREDYRNREARYNDNAR</sequence>
<accession>V5DX50</accession>
<dbReference type="SUPFAM" id="SSF48317">
    <property type="entry name" value="Acid phosphatase/Vanadium-dependent haloperoxidase"/>
    <property type="match status" value="1"/>
</dbReference>
<dbReference type="CDD" id="cd03396">
    <property type="entry name" value="PAP2_like_6"/>
    <property type="match status" value="1"/>
</dbReference>
<reference evidence="3 4" key="1">
    <citation type="journal article" date="2013" name="Genome Announc.">
        <title>Draft Genome Sequence of the Methanotrophic Gammaproteobacterium Methyloglobulus morosus DSM 22980 Strain KoM1.</title>
        <authorList>
            <person name="Poehlein A."/>
            <person name="Deutzmann J.S."/>
            <person name="Daniel R."/>
            <person name="Simeonova D.D."/>
        </authorList>
    </citation>
    <scope>NUCLEOTIDE SEQUENCE [LARGE SCALE GENOMIC DNA]</scope>
    <source>
        <strain evidence="3 4">KoM1</strain>
    </source>
</reference>
<name>V5DX50_9GAMM</name>
<dbReference type="RefSeq" id="WP_023495059.1">
    <property type="nucleotide sequence ID" value="NZ_AYLO01000082.1"/>
</dbReference>
<feature type="transmembrane region" description="Helical" evidence="1">
    <location>
        <begin position="174"/>
        <end position="195"/>
    </location>
</feature>
<feature type="transmembrane region" description="Helical" evidence="1">
    <location>
        <begin position="12"/>
        <end position="30"/>
    </location>
</feature>
<dbReference type="Proteomes" id="UP000017842">
    <property type="component" value="Unassembled WGS sequence"/>
</dbReference>
<dbReference type="InterPro" id="IPR000326">
    <property type="entry name" value="PAP2/HPO"/>
</dbReference>
<evidence type="ECO:0000313" key="3">
    <source>
        <dbReference type="EMBL" id="ESS71901.1"/>
    </source>
</evidence>
<feature type="transmembrane region" description="Helical" evidence="1">
    <location>
        <begin position="97"/>
        <end position="115"/>
    </location>
</feature>
<protein>
    <submittedName>
        <fullName evidence="3">Phosphoesterase PA-phosphatase-like protein</fullName>
    </submittedName>
</protein>
<keyword evidence="1" id="KW-0812">Transmembrane</keyword>
<keyword evidence="4" id="KW-1185">Reference proteome</keyword>
<dbReference type="Pfam" id="PF01569">
    <property type="entry name" value="PAP2"/>
    <property type="match status" value="1"/>
</dbReference>
<evidence type="ECO:0000313" key="4">
    <source>
        <dbReference type="Proteomes" id="UP000017842"/>
    </source>
</evidence>
<dbReference type="eggNOG" id="COG3907">
    <property type="taxonomic scope" value="Bacteria"/>
</dbReference>